<evidence type="ECO:0000313" key="5">
    <source>
        <dbReference type="Proteomes" id="UP000629468"/>
    </source>
</evidence>
<dbReference type="InterPro" id="IPR022703">
    <property type="entry name" value="DUF3533"/>
</dbReference>
<evidence type="ECO:0000256" key="1">
    <source>
        <dbReference type="SAM" id="MobiDB-lite"/>
    </source>
</evidence>
<feature type="transmembrane region" description="Helical" evidence="2">
    <location>
        <begin position="335"/>
        <end position="355"/>
    </location>
</feature>
<dbReference type="EMBL" id="JABXXO010000012">
    <property type="protein sequence ID" value="KAF7762349.1"/>
    <property type="molecule type" value="Genomic_DNA"/>
</dbReference>
<dbReference type="InterPro" id="IPR053001">
    <property type="entry name" value="MNNG_permease-like"/>
</dbReference>
<feature type="transmembrane region" description="Helical" evidence="2">
    <location>
        <begin position="376"/>
        <end position="399"/>
    </location>
</feature>
<proteinExistence type="predicted"/>
<organism evidence="4 5">
    <name type="scientific">Agaricus bisporus var. burnettii</name>
    <dbReference type="NCBI Taxonomy" id="192524"/>
    <lineage>
        <taxon>Eukaryota</taxon>
        <taxon>Fungi</taxon>
        <taxon>Dikarya</taxon>
        <taxon>Basidiomycota</taxon>
        <taxon>Agaricomycotina</taxon>
        <taxon>Agaricomycetes</taxon>
        <taxon>Agaricomycetidae</taxon>
        <taxon>Agaricales</taxon>
        <taxon>Agaricineae</taxon>
        <taxon>Agaricaceae</taxon>
        <taxon>Agaricus</taxon>
    </lineage>
</organism>
<feature type="domain" description="DUF3533" evidence="3">
    <location>
        <begin position="145"/>
        <end position="509"/>
    </location>
</feature>
<reference evidence="4 5" key="1">
    <citation type="journal article" name="Sci. Rep.">
        <title>Telomere-to-telomere assembled and centromere annotated genomes of the two main subspecies of the button mushroom Agaricus bisporus reveal especially polymorphic chromosome ends.</title>
        <authorList>
            <person name="Sonnenberg A.S.M."/>
            <person name="Sedaghat-Telgerd N."/>
            <person name="Lavrijssen B."/>
            <person name="Ohm R.A."/>
            <person name="Hendrickx P.M."/>
            <person name="Scholtmeijer K."/>
            <person name="Baars J.J.P."/>
            <person name="van Peer A."/>
        </authorList>
    </citation>
    <scope>NUCLEOTIDE SEQUENCE [LARGE SCALE GENOMIC DNA]</scope>
    <source>
        <strain evidence="4 5">H119_p4</strain>
    </source>
</reference>
<evidence type="ECO:0000259" key="3">
    <source>
        <dbReference type="Pfam" id="PF12051"/>
    </source>
</evidence>
<keyword evidence="2" id="KW-0472">Membrane</keyword>
<dbReference type="GO" id="GO:0016020">
    <property type="term" value="C:membrane"/>
    <property type="evidence" value="ECO:0007669"/>
    <property type="project" value="TreeGrafter"/>
</dbReference>
<accession>A0A8H7C6C8</accession>
<feature type="region of interest" description="Disordered" evidence="1">
    <location>
        <begin position="76"/>
        <end position="114"/>
    </location>
</feature>
<feature type="compositionally biased region" description="Low complexity" evidence="1">
    <location>
        <begin position="85"/>
        <end position="98"/>
    </location>
</feature>
<keyword evidence="2" id="KW-1133">Transmembrane helix</keyword>
<gene>
    <name evidence="4" type="ORF">Agabi119p4_8942</name>
</gene>
<protein>
    <recommendedName>
        <fullName evidence="3">DUF3533 domain-containing protein</fullName>
    </recommendedName>
</protein>
<feature type="transmembrane region" description="Helical" evidence="2">
    <location>
        <begin position="442"/>
        <end position="463"/>
    </location>
</feature>
<comment type="caution">
    <text evidence="4">The sequence shown here is derived from an EMBL/GenBank/DDBJ whole genome shotgun (WGS) entry which is preliminary data.</text>
</comment>
<sequence>MPAAKHEPNNGNPRDGPVPSGQRDGITRSGPQPIGGLGRDTAPSPPREKSHFSAPEHLSEETHFNLNTLRLMNGQVPIIPDHGTTRSSLSSSPTTERSYIPSKGEQVREEAKTLQPAPQSRFFAKTEALSQARRIYFKTFIPGFILIILVVFAVFPIYWGSLWKVPAHPVDGWIVDYDGGQVGEFFMQNIPPQSNNRIVWSRYPGEQLPSIEQLENDITEERIWAVIAVNSGASNRLNETLQTPSGSYNGKTALTVYAAEARNEFAYRNLISPTVIQFLDQLSQRFAIQFTQQVASSTSAVSLANVALTSPQLLTLPVYFTQVNLRPFDEPVASAPSFVGLIYLLILSFFITMIGEGARNASGLSRILSWPAYARLRIITAVIAYFFVSLMYSLLNVAFQIDFTRHFGRSGFMAFWMLNWAGMMAVGLALESMITLLTTRFIPFFMITWILSNVSVCIAPIQVLPGIYRYGYAAPFYNLSRGFRTIAFSTKNQLGLNFGILIAWVVISCITLPLFQWLMWRRNQKAVQRVS</sequence>
<dbReference type="AlphaFoldDB" id="A0A8H7C6C8"/>
<evidence type="ECO:0000313" key="4">
    <source>
        <dbReference type="EMBL" id="KAF7762349.1"/>
    </source>
</evidence>
<name>A0A8H7C6C8_AGABI</name>
<feature type="region of interest" description="Disordered" evidence="1">
    <location>
        <begin position="1"/>
        <end position="58"/>
    </location>
</feature>
<feature type="transmembrane region" description="Helical" evidence="2">
    <location>
        <begin position="135"/>
        <end position="159"/>
    </location>
</feature>
<keyword evidence="2" id="KW-0812">Transmembrane</keyword>
<dbReference type="PANTHER" id="PTHR34814">
    <property type="entry name" value="NITROSOGUANIDINE RESISTANCE PROTEIN SNG1"/>
    <property type="match status" value="1"/>
</dbReference>
<evidence type="ECO:0000256" key="2">
    <source>
        <dbReference type="SAM" id="Phobius"/>
    </source>
</evidence>
<dbReference type="Proteomes" id="UP000629468">
    <property type="component" value="Unassembled WGS sequence"/>
</dbReference>
<feature type="transmembrane region" description="Helical" evidence="2">
    <location>
        <begin position="498"/>
        <end position="520"/>
    </location>
</feature>
<feature type="transmembrane region" description="Helical" evidence="2">
    <location>
        <begin position="411"/>
        <end position="430"/>
    </location>
</feature>
<dbReference type="PANTHER" id="PTHR34814:SF1">
    <property type="entry name" value="NITROSOGUANIDINE RESISTANCE PROTEIN SNG1"/>
    <property type="match status" value="1"/>
</dbReference>
<dbReference type="Pfam" id="PF12051">
    <property type="entry name" value="DUF3533"/>
    <property type="match status" value="1"/>
</dbReference>